<dbReference type="PATRIC" id="fig|1379870.5.peg.1184"/>
<organism evidence="2 3">
    <name type="scientific">Spirosoma radiotolerans</name>
    <dbReference type="NCBI Taxonomy" id="1379870"/>
    <lineage>
        <taxon>Bacteria</taxon>
        <taxon>Pseudomonadati</taxon>
        <taxon>Bacteroidota</taxon>
        <taxon>Cytophagia</taxon>
        <taxon>Cytophagales</taxon>
        <taxon>Cytophagaceae</taxon>
        <taxon>Spirosoma</taxon>
    </lineage>
</organism>
<dbReference type="PROSITE" id="PS51186">
    <property type="entry name" value="GNAT"/>
    <property type="match status" value="1"/>
</dbReference>
<reference evidence="2 3" key="1">
    <citation type="journal article" date="2014" name="Curr. Microbiol.">
        <title>Spirosoma radiotolerans sp. nov., a gamma-radiation-resistant bacterium isolated from gamma ray-irradiated soil.</title>
        <authorList>
            <person name="Lee J.J."/>
            <person name="Srinivasan S."/>
            <person name="Lim S."/>
            <person name="Joe M."/>
            <person name="Im S."/>
            <person name="Bae S.I."/>
            <person name="Park K.R."/>
            <person name="Han J.H."/>
            <person name="Park S.H."/>
            <person name="Joo B.M."/>
            <person name="Park S.J."/>
            <person name="Kim M.K."/>
        </authorList>
    </citation>
    <scope>NUCLEOTIDE SEQUENCE [LARGE SCALE GENOMIC DNA]</scope>
    <source>
        <strain evidence="2 3">DG5A</strain>
    </source>
</reference>
<dbReference type="STRING" id="1379870.SD10_05455"/>
<dbReference type="CDD" id="cd04301">
    <property type="entry name" value="NAT_SF"/>
    <property type="match status" value="1"/>
</dbReference>
<dbReference type="Gene3D" id="3.40.630.30">
    <property type="match status" value="1"/>
</dbReference>
<dbReference type="OrthoDB" id="9798081at2"/>
<dbReference type="PANTHER" id="PTHR43792">
    <property type="entry name" value="GNAT FAMILY, PUTATIVE (AFU_ORTHOLOGUE AFUA_3G00765)-RELATED-RELATED"/>
    <property type="match status" value="1"/>
</dbReference>
<dbReference type="GO" id="GO:0016747">
    <property type="term" value="F:acyltransferase activity, transferring groups other than amino-acyl groups"/>
    <property type="evidence" value="ECO:0007669"/>
    <property type="project" value="InterPro"/>
</dbReference>
<accession>A0A0E3ZSL4</accession>
<dbReference type="KEGG" id="srd:SD10_05455"/>
<dbReference type="HOGENOM" id="CLU_013985_3_1_10"/>
<dbReference type="Pfam" id="PF13302">
    <property type="entry name" value="Acetyltransf_3"/>
    <property type="match status" value="1"/>
</dbReference>
<keyword evidence="2" id="KW-0808">Transferase</keyword>
<dbReference type="InterPro" id="IPR051531">
    <property type="entry name" value="N-acetyltransferase"/>
</dbReference>
<proteinExistence type="predicted"/>
<dbReference type="EMBL" id="CP010429">
    <property type="protein sequence ID" value="AKD54439.1"/>
    <property type="molecule type" value="Genomic_DNA"/>
</dbReference>
<dbReference type="InterPro" id="IPR000182">
    <property type="entry name" value="GNAT_dom"/>
</dbReference>
<sequence>MIETERLLLDKFSIDDAPFILELLNMPSWIRFIGDRRVRTLADAENYIVGGALRSYEQHGFGPYQVKLKTNGVPVGLCGLFKRDTLNDPDIGFAFLPDYAGKGYGFEAATAVMNYAREVLGITHIVGITLPANEYSIRLLEKVGLRFDRMISLGANGEESMLFTAPPDGL</sequence>
<dbReference type="Proteomes" id="UP000033054">
    <property type="component" value="Chromosome"/>
</dbReference>
<evidence type="ECO:0000259" key="1">
    <source>
        <dbReference type="PROSITE" id="PS51186"/>
    </source>
</evidence>
<name>A0A0E3ZSL4_9BACT</name>
<dbReference type="PANTHER" id="PTHR43792:SF1">
    <property type="entry name" value="N-ACETYLTRANSFERASE DOMAIN-CONTAINING PROTEIN"/>
    <property type="match status" value="1"/>
</dbReference>
<feature type="domain" description="N-acetyltransferase" evidence="1">
    <location>
        <begin position="7"/>
        <end position="166"/>
    </location>
</feature>
<protein>
    <submittedName>
        <fullName evidence="2">GCN5 family acetyltransferase</fullName>
    </submittedName>
</protein>
<evidence type="ECO:0000313" key="3">
    <source>
        <dbReference type="Proteomes" id="UP000033054"/>
    </source>
</evidence>
<gene>
    <name evidence="2" type="ORF">SD10_05455</name>
</gene>
<dbReference type="AlphaFoldDB" id="A0A0E3ZSL4"/>
<evidence type="ECO:0000313" key="2">
    <source>
        <dbReference type="EMBL" id="AKD54439.1"/>
    </source>
</evidence>
<keyword evidence="3" id="KW-1185">Reference proteome</keyword>
<dbReference type="InterPro" id="IPR016181">
    <property type="entry name" value="Acyl_CoA_acyltransferase"/>
</dbReference>
<dbReference type="RefSeq" id="WP_046376036.1">
    <property type="nucleotide sequence ID" value="NZ_CP010429.1"/>
</dbReference>
<dbReference type="SUPFAM" id="SSF55729">
    <property type="entry name" value="Acyl-CoA N-acyltransferases (Nat)"/>
    <property type="match status" value="1"/>
</dbReference>